<evidence type="ECO:0000313" key="2">
    <source>
        <dbReference type="EMBL" id="BDS09835.1"/>
    </source>
</evidence>
<reference evidence="2" key="1">
    <citation type="submission" date="2022-09" db="EMBL/GenBank/DDBJ databases">
        <title>Aureispira anguillicida sp. nov., isolated from Leptocephalus of Japanese eel Anguilla japonica.</title>
        <authorList>
            <person name="Yuasa K."/>
            <person name="Mekata T."/>
            <person name="Ikunari K."/>
        </authorList>
    </citation>
    <scope>NUCLEOTIDE SEQUENCE</scope>
    <source>
        <strain evidence="2">EL160426</strain>
    </source>
</reference>
<feature type="chain" id="PRO_5037309245" description="VWFA domain-containing protein" evidence="1">
    <location>
        <begin position="21"/>
        <end position="496"/>
    </location>
</feature>
<dbReference type="RefSeq" id="WP_264791189.1">
    <property type="nucleotide sequence ID" value="NZ_AP026867.1"/>
</dbReference>
<dbReference type="AlphaFoldDB" id="A0A916DQ17"/>
<dbReference type="Proteomes" id="UP001060919">
    <property type="component" value="Chromosome"/>
</dbReference>
<keyword evidence="3" id="KW-1185">Reference proteome</keyword>
<dbReference type="EMBL" id="AP026867">
    <property type="protein sequence ID" value="BDS09835.1"/>
    <property type="molecule type" value="Genomic_DNA"/>
</dbReference>
<evidence type="ECO:0000256" key="1">
    <source>
        <dbReference type="SAM" id="SignalP"/>
    </source>
</evidence>
<accession>A0A916DQ17</accession>
<protein>
    <recommendedName>
        <fullName evidence="4">VWFA domain-containing protein</fullName>
    </recommendedName>
</protein>
<name>A0A916DQ17_9BACT</name>
<sequence>MKYIAPVILFCILNFTSSYGQGHTPGLSPEDTLSFIKMELTNPDGTPYANSLVVLKGEKGHWVKVMTGKDGRVKAKVPFDEIYTVHCGEHTCMRKIKVNAFPYVTYNYKAYTQRFIYFTFTYQNINGERLKGEEVVLHSSTGKTYMDSTNQEGQVSFYLPFDPSFRIAVKYHDNVKTITPRDVGKEYKLMTTVFTWMGAREKERRAHIADSLARLAHLSATELLDSLVASGKGGEIAEKDIYIPINYDSTEWVIKMLGEKAKQYHSKLKENPAFFEQKNKTVLAPLYRLRKKMAQKIIVTDITGSMYGYTEEVVLWHALNFMENSPKKYLFFNDGDHKATAQKTIGSTGGLYFCQGQIKDFKTILNSMRKGMRNGGGGDGPENDIEALLAAKQHCNEGHEIFLIADNYSPIRDLELMEQLNVPIRIILCGVEYKSCFRDHQINEEYLNLAHATGGSIHLIKEDIYHIAQIKEGETITINKNDYHFVNGRFLLQKKM</sequence>
<evidence type="ECO:0008006" key="4">
    <source>
        <dbReference type="Google" id="ProtNLM"/>
    </source>
</evidence>
<keyword evidence="1" id="KW-0732">Signal</keyword>
<organism evidence="2 3">
    <name type="scientific">Aureispira anguillae</name>
    <dbReference type="NCBI Taxonomy" id="2864201"/>
    <lineage>
        <taxon>Bacteria</taxon>
        <taxon>Pseudomonadati</taxon>
        <taxon>Bacteroidota</taxon>
        <taxon>Saprospiria</taxon>
        <taxon>Saprospirales</taxon>
        <taxon>Saprospiraceae</taxon>
        <taxon>Aureispira</taxon>
    </lineage>
</organism>
<proteinExistence type="predicted"/>
<evidence type="ECO:0000313" key="3">
    <source>
        <dbReference type="Proteomes" id="UP001060919"/>
    </source>
</evidence>
<dbReference type="KEGG" id="aup:AsAng_0005400"/>
<feature type="signal peptide" evidence="1">
    <location>
        <begin position="1"/>
        <end position="20"/>
    </location>
</feature>
<gene>
    <name evidence="2" type="ORF">AsAng_0005400</name>
</gene>